<evidence type="ECO:0000313" key="1">
    <source>
        <dbReference type="EMBL" id="AWR95288.1"/>
    </source>
</evidence>
<dbReference type="AlphaFoldDB" id="A0A2U9IGV7"/>
<protein>
    <submittedName>
        <fullName evidence="1">Uncharacterized protein</fullName>
    </submittedName>
</protein>
<dbReference type="OrthoDB" id="36293at2157"/>
<proteinExistence type="predicted"/>
<dbReference type="KEGG" id="abri:DFR85_12475"/>
<name>A0A2U9IGV7_9CREN</name>
<dbReference type="Proteomes" id="UP000248044">
    <property type="component" value="Chromosome"/>
</dbReference>
<dbReference type="EMBL" id="CP029289">
    <property type="protein sequence ID" value="AWR95288.1"/>
    <property type="molecule type" value="Genomic_DNA"/>
</dbReference>
<accession>A0A2U9IGV7</accession>
<gene>
    <name evidence="1" type="ORF">DFR85_12475</name>
</gene>
<reference evidence="1 2" key="1">
    <citation type="submission" date="2018-05" db="EMBL/GenBank/DDBJ databases">
        <title>Complete Genome Sequences of Extremely Thermoacidophilic, Metal-Mobilizing Type-Strain Members of the Archaeal Family Sulfolobaceae: Acidianus brierleyi DSM-1651T, Acidianus sulfidivorans DSM-18786T, Metallosphaera hakonensis DSM-7519T, and Metallosphaera prunae DSM-10039T.</title>
        <authorList>
            <person name="Counts J.A."/>
            <person name="Kelly R.M."/>
        </authorList>
    </citation>
    <scope>NUCLEOTIDE SEQUENCE [LARGE SCALE GENOMIC DNA]</scope>
    <source>
        <strain evidence="1 2">DSM 1651</strain>
    </source>
</reference>
<sequence length="154" mass="18364">MKPIYAKGIFEMSNSGEVFQNVIFYYKEYSRPKKIRDIKANMQKFLDNEEVFINHKKVKPKVIWINARLMTKNISFIHIFIRFNGQLISGINEYEDIYESETSEYPYEIFWRFPGKIIYVKLNGKVKYVGKLLHAKIRKGTLIEGHDIIRFSIN</sequence>
<keyword evidence="2" id="KW-1185">Reference proteome</keyword>
<evidence type="ECO:0000313" key="2">
    <source>
        <dbReference type="Proteomes" id="UP000248044"/>
    </source>
</evidence>
<organism evidence="1 2">
    <name type="scientific">Acidianus brierleyi</name>
    <dbReference type="NCBI Taxonomy" id="41673"/>
    <lineage>
        <taxon>Archaea</taxon>
        <taxon>Thermoproteota</taxon>
        <taxon>Thermoprotei</taxon>
        <taxon>Sulfolobales</taxon>
        <taxon>Sulfolobaceae</taxon>
        <taxon>Acidianus</taxon>
    </lineage>
</organism>
<dbReference type="RefSeq" id="WP_110271168.1">
    <property type="nucleotide sequence ID" value="NZ_CP029289.2"/>
</dbReference>
<dbReference type="GeneID" id="36832985"/>